<dbReference type="GO" id="GO:0005886">
    <property type="term" value="C:plasma membrane"/>
    <property type="evidence" value="ECO:0007669"/>
    <property type="project" value="TreeGrafter"/>
</dbReference>
<keyword evidence="2 4" id="KW-0472">Membrane</keyword>
<proteinExistence type="predicted"/>
<feature type="region of interest" description="Disordered" evidence="3">
    <location>
        <begin position="1"/>
        <end position="23"/>
    </location>
</feature>
<keyword evidence="4" id="KW-1133">Transmembrane helix</keyword>
<dbReference type="Pfam" id="PF04652">
    <property type="entry name" value="Vta1"/>
    <property type="match status" value="1"/>
</dbReference>
<dbReference type="EMBL" id="GDJX01025980">
    <property type="protein sequence ID" value="JAT41956.1"/>
    <property type="molecule type" value="Transcribed_RNA"/>
</dbReference>
<dbReference type="GO" id="GO:0046527">
    <property type="term" value="F:glucosyltransferase activity"/>
    <property type="evidence" value="ECO:0007669"/>
    <property type="project" value="TreeGrafter"/>
</dbReference>
<feature type="transmembrane region" description="Helical" evidence="4">
    <location>
        <begin position="482"/>
        <end position="501"/>
    </location>
</feature>
<evidence type="ECO:0000256" key="2">
    <source>
        <dbReference type="ARBA" id="ARBA00023136"/>
    </source>
</evidence>
<dbReference type="SMART" id="SM01205">
    <property type="entry name" value="FKS1_dom1"/>
    <property type="match status" value="1"/>
</dbReference>
<feature type="domain" description="1,3-beta-glucan synthase component FKS1-like" evidence="5">
    <location>
        <begin position="313"/>
        <end position="429"/>
    </location>
</feature>
<dbReference type="GO" id="GO:0012505">
    <property type="term" value="C:endomembrane system"/>
    <property type="evidence" value="ECO:0007669"/>
    <property type="project" value="UniProtKB-SubCell"/>
</dbReference>
<accession>A0A1D1XHW2</accession>
<name>A0A1D1XHW2_9ARAE</name>
<evidence type="ECO:0000256" key="3">
    <source>
        <dbReference type="SAM" id="MobiDB-lite"/>
    </source>
</evidence>
<dbReference type="InterPro" id="IPR023175">
    <property type="entry name" value="Vta1/CALS_N_sf"/>
</dbReference>
<evidence type="ECO:0000259" key="5">
    <source>
        <dbReference type="SMART" id="SM01205"/>
    </source>
</evidence>
<protein>
    <submittedName>
        <fullName evidence="6">Putative callose synthase 8</fullName>
    </submittedName>
</protein>
<evidence type="ECO:0000313" key="6">
    <source>
        <dbReference type="EMBL" id="JAT41956.1"/>
    </source>
</evidence>
<dbReference type="AlphaFoldDB" id="A0A1D1XHW2"/>
<evidence type="ECO:0000256" key="4">
    <source>
        <dbReference type="SAM" id="Phobius"/>
    </source>
</evidence>
<dbReference type="InterPro" id="IPR026899">
    <property type="entry name" value="FKS1-like_dom1"/>
</dbReference>
<reference evidence="6" key="1">
    <citation type="submission" date="2015-07" db="EMBL/GenBank/DDBJ databases">
        <title>Transcriptome Assembly of Anthurium amnicola.</title>
        <authorList>
            <person name="Suzuki J."/>
        </authorList>
    </citation>
    <scope>NUCLEOTIDE SEQUENCE</scope>
</reference>
<organism evidence="6">
    <name type="scientific">Anthurium amnicola</name>
    <dbReference type="NCBI Taxonomy" id="1678845"/>
    <lineage>
        <taxon>Eukaryota</taxon>
        <taxon>Viridiplantae</taxon>
        <taxon>Streptophyta</taxon>
        <taxon>Embryophyta</taxon>
        <taxon>Tracheophyta</taxon>
        <taxon>Spermatophyta</taxon>
        <taxon>Magnoliopsida</taxon>
        <taxon>Liliopsida</taxon>
        <taxon>Araceae</taxon>
        <taxon>Pothoideae</taxon>
        <taxon>Potheae</taxon>
        <taxon>Anthurium</taxon>
    </lineage>
</organism>
<dbReference type="InterPro" id="IPR039431">
    <property type="entry name" value="Vta1/CALS_N"/>
</dbReference>
<sequence>MAEIVPAEDSSHRGLRTPGRPLATSRTVGHVRLPFDSEKVPLTLVQVVRPFLRVANQIEADSPRAAYLCRFHAFERAHTTDPKSNGRGVRQFKTALLKRLQQDEGATKHTRRESSDAKELKYLFYKYDHILKHARVAPSESREQLINAYTISSVLREVLKAVLSGTDAEMLADIEDGIYVPYNILPLDPGGSQQAIMQLPEIKASIAAIRNVCGLPLTEGHRKAGASMDLLDWLQHWFGFQKGNVANQREHLVLLLANLHVRLIPKPASMSKLDDRALSGLMEKMFENYINWCTFVGRKSNIQLPYIKQEEQQYKLLCIGLYLLIWGEASNLRFMPECLCYIFHHMVNELSGMLCGAISLNTGVKVAPAYGGESESFLKNIVTPLYMVIYEEAQKNNKGTADHSTWRNYDDLNEYFWSTDCFKLGWPMRLQCDFFCTLSSKPQKSINLQSITNEGHEQKWLGKMNFVEIRSFLQLFRSFDRMWLFFILAYQVIIITAWHGLESPFQLFSSTIFEDIMSIFITSAFIRLITGETRYPITCLASSLTLLLNFSTKE</sequence>
<evidence type="ECO:0000256" key="1">
    <source>
        <dbReference type="ARBA" id="ARBA00004308"/>
    </source>
</evidence>
<keyword evidence="4" id="KW-0812">Transmembrane</keyword>
<dbReference type="Gene3D" id="1.25.40.270">
    <property type="entry name" value="Vacuolar protein sorting-associated protein vta1"/>
    <property type="match status" value="1"/>
</dbReference>
<dbReference type="PANTHER" id="PTHR12741:SF22">
    <property type="entry name" value="CALLOSE SYNTHASE 8-RELATED"/>
    <property type="match status" value="1"/>
</dbReference>
<comment type="subcellular location">
    <subcellularLocation>
        <location evidence="1">Endomembrane system</location>
    </subcellularLocation>
</comment>
<dbReference type="Pfam" id="PF14288">
    <property type="entry name" value="FKS1_dom1"/>
    <property type="match status" value="1"/>
</dbReference>
<gene>
    <name evidence="6" type="primary">CALS8_0</name>
    <name evidence="6" type="ORF">g.126279</name>
</gene>
<dbReference type="PANTHER" id="PTHR12741">
    <property type="entry name" value="LYST-INTERACTING PROTEIN LIP5 DOPAMINE RESPONSIVE PROTEIN DRG-1"/>
    <property type="match status" value="1"/>
</dbReference>